<feature type="transmembrane region" description="Helical" evidence="1">
    <location>
        <begin position="236"/>
        <end position="256"/>
    </location>
</feature>
<dbReference type="PANTHER" id="PTHR30590">
    <property type="entry name" value="INNER MEMBRANE PROTEIN"/>
    <property type="match status" value="1"/>
</dbReference>
<evidence type="ECO:0000313" key="3">
    <source>
        <dbReference type="EMBL" id="NDL65812.1"/>
    </source>
</evidence>
<accession>A0A845SR28</accession>
<keyword evidence="1" id="KW-0472">Membrane</keyword>
<sequence>MRERIAMLDCARGMAILGILLMNITAFGLPKAAYLNPAFMGAPSLADAWTWAVMDMVAQVKFLTLFALLFGAGLQMLIPRGGRWIRSRLLWLMAFGLIHGIFFWDGDILLDYGLVGLLCLGAIRHDLPPGRLIGAGIALYAIGLGILLLMQAMLADAPPGRFWLPGVADRIYEYYWQTTGGPEAWAIRLDLLQASLMSLAAQYGWLLAGAMLIGAGLMRSGWLAGKRSPAHYRRMAAWLIPLGLLINLPSVVAQWQSGWAYHWCAFLLQIPRELGAPFQAIGYVALCYGFWPAIGGLRAAGWVGNVGRMALSNYLLQTLLCTLVFNQFGLFLSFGRAGLLLLVPPVWLANILFSALWLRFFKQGPMEWVWRRLTRLTGGAAMPAAG</sequence>
<gene>
    <name evidence="3" type="ORF">GRH90_24055</name>
</gene>
<dbReference type="PANTHER" id="PTHR30590:SF2">
    <property type="entry name" value="INNER MEMBRANE PROTEIN"/>
    <property type="match status" value="1"/>
</dbReference>
<comment type="caution">
    <text evidence="3">The sequence shown here is derived from an EMBL/GenBank/DDBJ whole genome shotgun (WGS) entry which is preliminary data.</text>
</comment>
<name>A0A845SR28_9GAMM</name>
<dbReference type="NCBIfam" id="NF008093">
    <property type="entry name" value="PRK10835.1"/>
    <property type="match status" value="1"/>
</dbReference>
<keyword evidence="1" id="KW-1133">Transmembrane helix</keyword>
<reference evidence="3 4" key="2">
    <citation type="submission" date="2020-02" db="EMBL/GenBank/DDBJ databases">
        <title>The new genus of Enterobacteriales.</title>
        <authorList>
            <person name="Kim I.S."/>
        </authorList>
    </citation>
    <scope>NUCLEOTIDE SEQUENCE [LARGE SCALE GENOMIC DNA]</scope>
    <source>
        <strain evidence="3 4">SAP-6</strain>
    </source>
</reference>
<evidence type="ECO:0000313" key="4">
    <source>
        <dbReference type="Proteomes" id="UP000461443"/>
    </source>
</evidence>
<feature type="transmembrane region" description="Helical" evidence="1">
    <location>
        <begin position="276"/>
        <end position="294"/>
    </location>
</feature>
<feature type="transmembrane region" description="Helical" evidence="1">
    <location>
        <begin position="108"/>
        <end position="125"/>
    </location>
</feature>
<dbReference type="Pfam" id="PF04235">
    <property type="entry name" value="DUF418"/>
    <property type="match status" value="1"/>
</dbReference>
<keyword evidence="4" id="KW-1185">Reference proteome</keyword>
<dbReference type="InterPro" id="IPR007349">
    <property type="entry name" value="DUF418"/>
</dbReference>
<evidence type="ECO:0000259" key="2">
    <source>
        <dbReference type="Pfam" id="PF04235"/>
    </source>
</evidence>
<evidence type="ECO:0000256" key="1">
    <source>
        <dbReference type="SAM" id="Phobius"/>
    </source>
</evidence>
<dbReference type="AlphaFoldDB" id="A0A845SR28"/>
<feature type="transmembrane region" description="Helical" evidence="1">
    <location>
        <begin position="314"/>
        <end position="334"/>
    </location>
</feature>
<feature type="transmembrane region" description="Helical" evidence="1">
    <location>
        <begin position="49"/>
        <end position="72"/>
    </location>
</feature>
<keyword evidence="1" id="KW-0812">Transmembrane</keyword>
<protein>
    <submittedName>
        <fullName evidence="3">DUF418 domain-containing protein</fullName>
    </submittedName>
</protein>
<feature type="transmembrane region" description="Helical" evidence="1">
    <location>
        <begin position="203"/>
        <end position="224"/>
    </location>
</feature>
<dbReference type="EMBL" id="WUBS01000022">
    <property type="protein sequence ID" value="NDL65812.1"/>
    <property type="molecule type" value="Genomic_DNA"/>
</dbReference>
<reference evidence="3 4" key="1">
    <citation type="submission" date="2019-12" db="EMBL/GenBank/DDBJ databases">
        <authorList>
            <person name="Lee S.D."/>
        </authorList>
    </citation>
    <scope>NUCLEOTIDE SEQUENCE [LARGE SCALE GENOMIC DNA]</scope>
    <source>
        <strain evidence="3 4">SAP-6</strain>
    </source>
</reference>
<feature type="transmembrane region" description="Helical" evidence="1">
    <location>
        <begin position="12"/>
        <end position="29"/>
    </location>
</feature>
<dbReference type="InterPro" id="IPR052529">
    <property type="entry name" value="Bact_Transport_Assoc"/>
</dbReference>
<proteinExistence type="predicted"/>
<dbReference type="Proteomes" id="UP000461443">
    <property type="component" value="Unassembled WGS sequence"/>
</dbReference>
<organism evidence="3 4">
    <name type="scientific">Acerihabitans arboris</name>
    <dbReference type="NCBI Taxonomy" id="2691583"/>
    <lineage>
        <taxon>Bacteria</taxon>
        <taxon>Pseudomonadati</taxon>
        <taxon>Pseudomonadota</taxon>
        <taxon>Gammaproteobacteria</taxon>
        <taxon>Enterobacterales</taxon>
        <taxon>Pectobacteriaceae</taxon>
        <taxon>Acerihabitans</taxon>
    </lineage>
</organism>
<feature type="transmembrane region" description="Helical" evidence="1">
    <location>
        <begin position="340"/>
        <end position="361"/>
    </location>
</feature>
<feature type="transmembrane region" description="Helical" evidence="1">
    <location>
        <begin position="132"/>
        <end position="154"/>
    </location>
</feature>
<feature type="transmembrane region" description="Helical" evidence="1">
    <location>
        <begin position="84"/>
        <end position="102"/>
    </location>
</feature>
<feature type="domain" description="DUF418" evidence="2">
    <location>
        <begin position="217"/>
        <end position="376"/>
    </location>
</feature>